<accession>A0A7T4PNI1</accession>
<evidence type="ECO:0000256" key="1">
    <source>
        <dbReference type="SAM" id="MobiDB-lite"/>
    </source>
</evidence>
<feature type="region of interest" description="Disordered" evidence="1">
    <location>
        <begin position="1"/>
        <end position="78"/>
    </location>
</feature>
<dbReference type="RefSeq" id="WP_198504847.1">
    <property type="nucleotide sequence ID" value="NZ_CP065959.1"/>
</dbReference>
<gene>
    <name evidence="2" type="ORF">I8755_37455</name>
</gene>
<organism evidence="2 3">
    <name type="scientific">Streptomyces alfalfae</name>
    <dbReference type="NCBI Taxonomy" id="1642299"/>
    <lineage>
        <taxon>Bacteria</taxon>
        <taxon>Bacillati</taxon>
        <taxon>Actinomycetota</taxon>
        <taxon>Actinomycetes</taxon>
        <taxon>Kitasatosporales</taxon>
        <taxon>Streptomycetaceae</taxon>
        <taxon>Streptomyces</taxon>
    </lineage>
</organism>
<dbReference type="Proteomes" id="UP000596130">
    <property type="component" value="Chromosome"/>
</dbReference>
<dbReference type="EMBL" id="CP065959">
    <property type="protein sequence ID" value="QQC93384.1"/>
    <property type="molecule type" value="Genomic_DNA"/>
</dbReference>
<evidence type="ECO:0000313" key="3">
    <source>
        <dbReference type="Proteomes" id="UP000596130"/>
    </source>
</evidence>
<evidence type="ECO:0000313" key="2">
    <source>
        <dbReference type="EMBL" id="QQC93384.1"/>
    </source>
</evidence>
<reference evidence="2 3" key="1">
    <citation type="submission" date="2020-12" db="EMBL/GenBank/DDBJ databases">
        <title>Identification and biosynthesis of polyene macrolides produced by Streptomyces alfalfae Men-myco-93-63.</title>
        <authorList>
            <person name="Liu D."/>
            <person name="Li Y."/>
            <person name="Liu L."/>
            <person name="Han X."/>
            <person name="Shen F."/>
        </authorList>
    </citation>
    <scope>NUCLEOTIDE SEQUENCE [LARGE SCALE GENOMIC DNA]</scope>
    <source>
        <strain evidence="2 3">Men-myco-93-63</strain>
    </source>
</reference>
<dbReference type="AlphaFoldDB" id="A0A7T4PNI1"/>
<proteinExistence type="predicted"/>
<protein>
    <submittedName>
        <fullName evidence="2">Uncharacterized protein</fullName>
    </submittedName>
</protein>
<name>A0A7T4PNI1_9ACTN</name>
<feature type="compositionally biased region" description="Low complexity" evidence="1">
    <location>
        <begin position="1"/>
        <end position="17"/>
    </location>
</feature>
<sequence>MTDQDGQPGQAGTQGATEAVSRWQPNTAINASAPAWLREPAAWRRGRTPAGRGGVDRRDRGGQVAEGVLGRVGDGSRG</sequence>